<dbReference type="CDD" id="cd02007">
    <property type="entry name" value="TPP_DXS"/>
    <property type="match status" value="1"/>
</dbReference>
<comment type="pathway">
    <text evidence="1 10">Metabolic intermediate biosynthesis; 1-deoxy-D-xylulose 5-phosphate biosynthesis; 1-deoxy-D-xylulose 5-phosphate from D-glyceraldehyde 3-phosphate and pyruvate: step 1/1.</text>
</comment>
<evidence type="ECO:0000256" key="10">
    <source>
        <dbReference type="HAMAP-Rule" id="MF_00315"/>
    </source>
</evidence>
<dbReference type="InterPro" id="IPR005475">
    <property type="entry name" value="Transketolase-like_Pyr-bd"/>
</dbReference>
<dbReference type="InterPro" id="IPR005477">
    <property type="entry name" value="Dxylulose-5-P_synthase"/>
</dbReference>
<dbReference type="InterPro" id="IPR020826">
    <property type="entry name" value="Transketolase_BS"/>
</dbReference>
<dbReference type="InterPro" id="IPR033248">
    <property type="entry name" value="Transketolase_C"/>
</dbReference>
<evidence type="ECO:0000313" key="12">
    <source>
        <dbReference type="EMBL" id="OAP85186.1"/>
    </source>
</evidence>
<keyword evidence="6 10" id="KW-0460">Magnesium</keyword>
<comment type="function">
    <text evidence="10">Catalyzes the acyloin condensation reaction between C atoms 2 and 3 of pyruvate and glyceraldehyde 3-phosphate to yield 1-deoxy-D-xylulose-5-phosphate (DXP).</text>
</comment>
<dbReference type="EMBL" id="LVZK01000003">
    <property type="protein sequence ID" value="OAP85186.1"/>
    <property type="molecule type" value="Genomic_DNA"/>
</dbReference>
<gene>
    <name evidence="10" type="primary">dxs</name>
    <name evidence="12" type="ORF">A4H34_08725</name>
</gene>
<dbReference type="GO" id="GO:0030976">
    <property type="term" value="F:thiamine pyrophosphate binding"/>
    <property type="evidence" value="ECO:0007669"/>
    <property type="project" value="UniProtKB-UniRule"/>
</dbReference>
<feature type="binding site" evidence="10">
    <location>
        <position position="372"/>
    </location>
    <ligand>
        <name>thiamine diphosphate</name>
        <dbReference type="ChEBI" id="CHEBI:58937"/>
    </ligand>
</feature>
<keyword evidence="5 10" id="KW-0479">Metal-binding</keyword>
<keyword evidence="7 10" id="KW-0784">Thiamine biosynthesis</keyword>
<reference evidence="12 13" key="1">
    <citation type="submission" date="2016-04" db="EMBL/GenBank/DDBJ databases">
        <title>Peptidophaga gingivicola gen. nov., sp. nov., isolated from human subgingival plaque.</title>
        <authorList>
            <person name="Beall C.J."/>
            <person name="Mokrzan E.M."/>
            <person name="Griffen A.L."/>
            <person name="Leys E.J."/>
        </authorList>
    </citation>
    <scope>NUCLEOTIDE SEQUENCE [LARGE SCALE GENOMIC DNA]</scope>
    <source>
        <strain evidence="12 13">BA112</strain>
    </source>
</reference>
<evidence type="ECO:0000256" key="8">
    <source>
        <dbReference type="ARBA" id="ARBA00023052"/>
    </source>
</evidence>
<feature type="binding site" evidence="10">
    <location>
        <position position="73"/>
    </location>
    <ligand>
        <name>thiamine diphosphate</name>
        <dbReference type="ChEBI" id="CHEBI:58937"/>
    </ligand>
</feature>
<feature type="binding site" evidence="10">
    <location>
        <position position="291"/>
    </location>
    <ligand>
        <name>thiamine diphosphate</name>
        <dbReference type="ChEBI" id="CHEBI:58937"/>
    </ligand>
</feature>
<dbReference type="RefSeq" id="WP_064231840.1">
    <property type="nucleotide sequence ID" value="NZ_LVZK01000003.1"/>
</dbReference>
<dbReference type="SUPFAM" id="SSF52922">
    <property type="entry name" value="TK C-terminal domain-like"/>
    <property type="match status" value="1"/>
</dbReference>
<comment type="cofactor">
    <cofactor evidence="10">
        <name>thiamine diphosphate</name>
        <dbReference type="ChEBI" id="CHEBI:58937"/>
    </cofactor>
    <text evidence="10">Binds 1 thiamine pyrophosphate per subunit.</text>
</comment>
<dbReference type="STRING" id="1823756.A4H34_08725"/>
<comment type="caution">
    <text evidence="12">The sequence shown here is derived from an EMBL/GenBank/DDBJ whole genome shotgun (WGS) entry which is preliminary data.</text>
</comment>
<sequence length="624" mass="66572">MGLIEGILGPDDVKGLPPERLEGLAEEIRAFLVENVSKTGGHLGPNLGVVELTIALHRVFSSPSDVLVFDTGHQSYVHKILTGRRDFSTLRQEGGLSGYPARKESVHDVVENSHASTALSWADGIARSFELRGEDRRVVAVIGDGAMTGGMAWEALNNIAEDPKRPIVVVLNDNDRSYAPTVGGIVRKFEPVRRLDNFRLNKNYEAFLKWTKRHLFGAGVPGRAAYGALHSIKKGVKDIFVDAGIFDSLGLKYIGPVDGHNLKDLQEAFALAKDFGGPVVVHTITEKGRGYRPAEENADDRFHAVGRIHPETGLPIEPARFGWTAVFAEEIAQIAREREDVVGVTAAMLRPVGLGAFADAFPERVIDVGIAEQHALTMAAGLAYAGCHPVVALYSTFMNRGFDQLLMDVALHNAPVTVVLDRAGITGDDGASHNGMWDLSLAAMVPGLRVAAPRDAERLRELLREALDVEGPTLVRYPKGEAPPPIEAVGAVDGADLVYSRGGARTAVVAVGAAVPAAIEAAVDRGDADVLDPRWALPVDPALVETLLSYDAVVTVEDGLVDGGVGSEIALALGEAGYGGRLRHLGIGRRFLPHASRASVRRAEGLTPEAIGSAIDSVRQGIRS</sequence>
<feature type="binding site" evidence="10">
    <location>
        <position position="174"/>
    </location>
    <ligand>
        <name>Mg(2+)</name>
        <dbReference type="ChEBI" id="CHEBI:18420"/>
    </ligand>
</feature>
<dbReference type="NCBIfam" id="NF003933">
    <property type="entry name" value="PRK05444.2-2"/>
    <property type="match status" value="1"/>
</dbReference>
<keyword evidence="4 10" id="KW-0808">Transferase</keyword>
<dbReference type="PANTHER" id="PTHR43322:SF5">
    <property type="entry name" value="1-DEOXY-D-XYLULOSE-5-PHOSPHATE SYNTHASE, CHLOROPLASTIC"/>
    <property type="match status" value="1"/>
</dbReference>
<dbReference type="PROSITE" id="PS00801">
    <property type="entry name" value="TRANSKETOLASE_1"/>
    <property type="match status" value="1"/>
</dbReference>
<protein>
    <recommendedName>
        <fullName evidence="10">1-deoxy-D-xylulose-5-phosphate synthase</fullName>
        <ecNumber evidence="10">2.2.1.7</ecNumber>
    </recommendedName>
    <alternativeName>
        <fullName evidence="10">1-deoxyxylulose-5-phosphate synthase</fullName>
        <shortName evidence="10">DXP synthase</shortName>
        <shortName evidence="10">DXPS</shortName>
    </alternativeName>
</protein>
<dbReference type="PROSITE" id="PS00802">
    <property type="entry name" value="TRANSKETOLASE_2"/>
    <property type="match status" value="1"/>
</dbReference>
<keyword evidence="9 10" id="KW-0414">Isoprene biosynthesis</keyword>
<feature type="binding site" evidence="10">
    <location>
        <begin position="145"/>
        <end position="146"/>
    </location>
    <ligand>
        <name>thiamine diphosphate</name>
        <dbReference type="ChEBI" id="CHEBI:58937"/>
    </ligand>
</feature>
<dbReference type="PANTHER" id="PTHR43322">
    <property type="entry name" value="1-D-DEOXYXYLULOSE 5-PHOSPHATE SYNTHASE-RELATED"/>
    <property type="match status" value="1"/>
</dbReference>
<proteinExistence type="inferred from homology"/>
<name>A0A179B0E4_9ACTO</name>
<evidence type="ECO:0000256" key="1">
    <source>
        <dbReference type="ARBA" id="ARBA00004980"/>
    </source>
</evidence>
<keyword evidence="8 10" id="KW-0786">Thiamine pyrophosphate</keyword>
<dbReference type="HAMAP" id="MF_00315">
    <property type="entry name" value="DXP_synth"/>
    <property type="match status" value="1"/>
</dbReference>
<comment type="cofactor">
    <cofactor evidence="10">
        <name>Mg(2+)</name>
        <dbReference type="ChEBI" id="CHEBI:18420"/>
    </cofactor>
    <text evidence="10">Binds 1 Mg(2+) ion per subunit.</text>
</comment>
<dbReference type="NCBIfam" id="TIGR00204">
    <property type="entry name" value="dxs"/>
    <property type="match status" value="1"/>
</dbReference>
<comment type="catalytic activity">
    <reaction evidence="10">
        <text>D-glyceraldehyde 3-phosphate + pyruvate + H(+) = 1-deoxy-D-xylulose 5-phosphate + CO2</text>
        <dbReference type="Rhea" id="RHEA:12605"/>
        <dbReference type="ChEBI" id="CHEBI:15361"/>
        <dbReference type="ChEBI" id="CHEBI:15378"/>
        <dbReference type="ChEBI" id="CHEBI:16526"/>
        <dbReference type="ChEBI" id="CHEBI:57792"/>
        <dbReference type="ChEBI" id="CHEBI:59776"/>
        <dbReference type="EC" id="2.2.1.7"/>
    </reaction>
</comment>
<organism evidence="12 13">
    <name type="scientific">Peptidiphaga gingivicola</name>
    <dbReference type="NCBI Taxonomy" id="2741497"/>
    <lineage>
        <taxon>Bacteria</taxon>
        <taxon>Bacillati</taxon>
        <taxon>Actinomycetota</taxon>
        <taxon>Actinomycetes</taxon>
        <taxon>Actinomycetales</taxon>
        <taxon>Actinomycetaceae</taxon>
        <taxon>Peptidiphaga</taxon>
    </lineage>
</organism>
<feature type="binding site" evidence="10">
    <location>
        <position position="174"/>
    </location>
    <ligand>
        <name>thiamine diphosphate</name>
        <dbReference type="ChEBI" id="CHEBI:58937"/>
    </ligand>
</feature>
<dbReference type="GO" id="GO:0016114">
    <property type="term" value="P:terpenoid biosynthetic process"/>
    <property type="evidence" value="ECO:0007669"/>
    <property type="project" value="UniProtKB-UniRule"/>
</dbReference>
<comment type="similarity">
    <text evidence="2 10">Belongs to the transketolase family. DXPS subfamily.</text>
</comment>
<dbReference type="GO" id="GO:0005829">
    <property type="term" value="C:cytosol"/>
    <property type="evidence" value="ECO:0007669"/>
    <property type="project" value="TreeGrafter"/>
</dbReference>
<evidence type="ECO:0000256" key="4">
    <source>
        <dbReference type="ARBA" id="ARBA00022679"/>
    </source>
</evidence>
<dbReference type="AlphaFoldDB" id="A0A179B0E4"/>
<dbReference type="GO" id="GO:0008661">
    <property type="term" value="F:1-deoxy-D-xylulose-5-phosphate synthase activity"/>
    <property type="evidence" value="ECO:0007669"/>
    <property type="project" value="UniProtKB-UniRule"/>
</dbReference>
<dbReference type="Pfam" id="PF02780">
    <property type="entry name" value="Transketolase_C"/>
    <property type="match status" value="1"/>
</dbReference>
<feature type="binding site" evidence="10">
    <location>
        <begin position="113"/>
        <end position="115"/>
    </location>
    <ligand>
        <name>thiamine diphosphate</name>
        <dbReference type="ChEBI" id="CHEBI:58937"/>
    </ligand>
</feature>
<dbReference type="SMART" id="SM00861">
    <property type="entry name" value="Transket_pyr"/>
    <property type="match status" value="1"/>
</dbReference>
<evidence type="ECO:0000256" key="9">
    <source>
        <dbReference type="ARBA" id="ARBA00023229"/>
    </source>
</evidence>
<dbReference type="Pfam" id="PF02779">
    <property type="entry name" value="Transket_pyr"/>
    <property type="match status" value="1"/>
</dbReference>
<feature type="domain" description="Transketolase-like pyrimidine-binding" evidence="11">
    <location>
        <begin position="321"/>
        <end position="485"/>
    </location>
</feature>
<dbReference type="InterPro" id="IPR049557">
    <property type="entry name" value="Transketolase_CS"/>
</dbReference>
<dbReference type="GO" id="GO:0019288">
    <property type="term" value="P:isopentenyl diphosphate biosynthetic process, methylerythritol 4-phosphate pathway"/>
    <property type="evidence" value="ECO:0007669"/>
    <property type="project" value="TreeGrafter"/>
</dbReference>
<dbReference type="InterPro" id="IPR029061">
    <property type="entry name" value="THDP-binding"/>
</dbReference>
<dbReference type="Gene3D" id="3.40.50.920">
    <property type="match status" value="1"/>
</dbReference>
<feature type="binding site" evidence="10">
    <location>
        <position position="144"/>
    </location>
    <ligand>
        <name>Mg(2+)</name>
        <dbReference type="ChEBI" id="CHEBI:18420"/>
    </ligand>
</feature>
<dbReference type="OrthoDB" id="9803371at2"/>
<evidence type="ECO:0000256" key="7">
    <source>
        <dbReference type="ARBA" id="ARBA00022977"/>
    </source>
</evidence>
<dbReference type="Proteomes" id="UP000078368">
    <property type="component" value="Unassembled WGS sequence"/>
</dbReference>
<evidence type="ECO:0000256" key="2">
    <source>
        <dbReference type="ARBA" id="ARBA00011081"/>
    </source>
</evidence>
<evidence type="ECO:0000259" key="11">
    <source>
        <dbReference type="SMART" id="SM00861"/>
    </source>
</evidence>
<keyword evidence="13" id="KW-1185">Reference proteome</keyword>
<dbReference type="Gene3D" id="3.40.50.970">
    <property type="match status" value="2"/>
</dbReference>
<dbReference type="GO" id="GO:0009228">
    <property type="term" value="P:thiamine biosynthetic process"/>
    <property type="evidence" value="ECO:0007669"/>
    <property type="project" value="UniProtKB-UniRule"/>
</dbReference>
<evidence type="ECO:0000256" key="5">
    <source>
        <dbReference type="ARBA" id="ARBA00022723"/>
    </source>
</evidence>
<evidence type="ECO:0000256" key="6">
    <source>
        <dbReference type="ARBA" id="ARBA00022842"/>
    </source>
</evidence>
<dbReference type="EC" id="2.2.1.7" evidence="10"/>
<comment type="subunit">
    <text evidence="3 10">Homodimer.</text>
</comment>
<dbReference type="SUPFAM" id="SSF52518">
    <property type="entry name" value="Thiamin diphosphate-binding fold (THDP-binding)"/>
    <property type="match status" value="2"/>
</dbReference>
<evidence type="ECO:0000256" key="3">
    <source>
        <dbReference type="ARBA" id="ARBA00011738"/>
    </source>
</evidence>
<evidence type="ECO:0000313" key="13">
    <source>
        <dbReference type="Proteomes" id="UP000078368"/>
    </source>
</evidence>
<dbReference type="GO" id="GO:0000287">
    <property type="term" value="F:magnesium ion binding"/>
    <property type="evidence" value="ECO:0007669"/>
    <property type="project" value="UniProtKB-UniRule"/>
</dbReference>
<dbReference type="InterPro" id="IPR009014">
    <property type="entry name" value="Transketo_C/PFOR_II"/>
</dbReference>
<dbReference type="CDD" id="cd07033">
    <property type="entry name" value="TPP_PYR_DXS_TK_like"/>
    <property type="match status" value="1"/>
</dbReference>
<dbReference type="Pfam" id="PF13292">
    <property type="entry name" value="DXP_synthase_N"/>
    <property type="match status" value="1"/>
</dbReference>
<dbReference type="UniPathway" id="UPA00064">
    <property type="reaction ID" value="UER00091"/>
</dbReference>
<accession>A0A179B0E4</accession>